<sequence length="272" mass="30297">MRYYYQGTAFDQTATLAGGPYGMPDRFAGSLEVEGSWERTIGLYRTSDSYIVQSRSWLPNAVGGVLWFGSHAAPYTTYVPYLAGMQSLPAVTLGYQAEADKGTFFWAHRYMAQLVRNDWRRMMPDLDSARATWHNASLAMLAEVESKVTPRSAVSRRHLLQEEGLSHYITSACSKHAQALLKEAWSLYDALQFKYADGWLNEVSANGEFSSTSVQYPAWWLRAVNYSGGPGPVPPRPHEQKCAAGRVKDCTEKCSAHTDNYVACVSQCTEGC</sequence>
<keyword evidence="3" id="KW-1185">Reference proteome</keyword>
<gene>
    <name evidence="2" type="ORF">CYMTET_24790</name>
</gene>
<accession>A0AAE0FV63</accession>
<dbReference type="InterPro" id="IPR005322">
    <property type="entry name" value="Peptidase_C69"/>
</dbReference>
<comment type="similarity">
    <text evidence="1">Belongs to the peptidase C69 family. Secernin subfamily.</text>
</comment>
<dbReference type="Pfam" id="PF03577">
    <property type="entry name" value="Peptidase_C69"/>
    <property type="match status" value="1"/>
</dbReference>
<dbReference type="Proteomes" id="UP001190700">
    <property type="component" value="Unassembled WGS sequence"/>
</dbReference>
<proteinExistence type="inferred from homology"/>
<dbReference type="EMBL" id="LGRX02012954">
    <property type="protein sequence ID" value="KAK3266594.1"/>
    <property type="molecule type" value="Genomic_DNA"/>
</dbReference>
<dbReference type="GO" id="GO:0006508">
    <property type="term" value="P:proteolysis"/>
    <property type="evidence" value="ECO:0007669"/>
    <property type="project" value="InterPro"/>
</dbReference>
<organism evidence="2 3">
    <name type="scientific">Cymbomonas tetramitiformis</name>
    <dbReference type="NCBI Taxonomy" id="36881"/>
    <lineage>
        <taxon>Eukaryota</taxon>
        <taxon>Viridiplantae</taxon>
        <taxon>Chlorophyta</taxon>
        <taxon>Pyramimonadophyceae</taxon>
        <taxon>Pyramimonadales</taxon>
        <taxon>Pyramimonadaceae</taxon>
        <taxon>Cymbomonas</taxon>
    </lineage>
</organism>
<evidence type="ECO:0000256" key="1">
    <source>
        <dbReference type="ARBA" id="ARBA00005705"/>
    </source>
</evidence>
<reference evidence="2 3" key="1">
    <citation type="journal article" date="2015" name="Genome Biol. Evol.">
        <title>Comparative Genomics of a Bacterivorous Green Alga Reveals Evolutionary Causalities and Consequences of Phago-Mixotrophic Mode of Nutrition.</title>
        <authorList>
            <person name="Burns J.A."/>
            <person name="Paasch A."/>
            <person name="Narechania A."/>
            <person name="Kim E."/>
        </authorList>
    </citation>
    <scope>NUCLEOTIDE SEQUENCE [LARGE SCALE GENOMIC DNA]</scope>
    <source>
        <strain evidence="2 3">PLY_AMNH</strain>
    </source>
</reference>
<dbReference type="AlphaFoldDB" id="A0AAE0FV63"/>
<evidence type="ECO:0000313" key="2">
    <source>
        <dbReference type="EMBL" id="KAK3266594.1"/>
    </source>
</evidence>
<protein>
    <submittedName>
        <fullName evidence="2">Uncharacterized protein</fullName>
    </submittedName>
</protein>
<dbReference type="GO" id="GO:0016805">
    <property type="term" value="F:dipeptidase activity"/>
    <property type="evidence" value="ECO:0007669"/>
    <property type="project" value="InterPro"/>
</dbReference>
<dbReference type="GO" id="GO:0070004">
    <property type="term" value="F:cysteine-type exopeptidase activity"/>
    <property type="evidence" value="ECO:0007669"/>
    <property type="project" value="InterPro"/>
</dbReference>
<name>A0AAE0FV63_9CHLO</name>
<evidence type="ECO:0000313" key="3">
    <source>
        <dbReference type="Proteomes" id="UP001190700"/>
    </source>
</evidence>
<comment type="caution">
    <text evidence="2">The sequence shown here is derived from an EMBL/GenBank/DDBJ whole genome shotgun (WGS) entry which is preliminary data.</text>
</comment>